<keyword evidence="9 10" id="KW-0376">Hydrogen peroxide</keyword>
<dbReference type="InterPro" id="IPR024708">
    <property type="entry name" value="Catalase_AS"/>
</dbReference>
<dbReference type="PROSITE" id="PS00437">
    <property type="entry name" value="CATALASE_1"/>
    <property type="match status" value="1"/>
</dbReference>
<dbReference type="InterPro" id="IPR041399">
    <property type="entry name" value="Catalase_large_C"/>
</dbReference>
<sequence>MAGRVFTTAALVAGGLAGFSAAAGCPYAAALGGRADDAGGDDPLAPFTMDDSSGYMTDDLGGQITDQDSLKVGPKGPTLLEDFIFRQKITHFDHERVPERAVHARGAGAHGTFTSYADWSNITAASFLSAEGKKTPMYVRFSTVAGSRGSADTARDVHGFATRFYTDEGNFDIVGNNIPVFFIQDAIRFPDLIHSVKPSPDKEIPQAATAHDSAWDFFSSQPSALHTLFWAMAGFGIPRSFRHMDGFGIHAFRLVTDEGKSTLIKWHWKSKQGKASLVWEEAQIVSGKNADMHRQDLWDAIESGNGPEWELAIQVIDEEQARGFDFDYLDATKIIPEEYAPLQKLGVMKLDRNPTNYFAETEQIMFQPGHIVRGVDFTDDPLLQGRIFSYLDTQINRHGGPNFEQLPINRGRAPVHNNNRDGAGQMFIHKNTAAYSPNTLNKGYPQQATQKQGRGFFTAPDREVSGKLVRALSSTFDDHWTQPRLFYNSLTPVEQQFLINAMRFEASQLKSETVKKNVLTQLNRVSHDVASRVASALGMEAPAADPTYYHDNTTMGISITNGTLPTVATLKVGILTTAKSMKSATALKERLAKDGLVPAIVAEYLAEGVDKTYSAADATDFDSVVVAAEADQAGLFDSATKKTSTLFPAGRPLQIANMAYLFGKPVGYFGGNGTVSAGLSGAGFKENEPGMYMGSSDMGKFVEDVKKGLATFKFTNRFPLDE</sequence>
<proteinExistence type="inferred from homology"/>
<keyword evidence="13" id="KW-0732">Signal</keyword>
<evidence type="ECO:0000256" key="10">
    <source>
        <dbReference type="PIRNR" id="PIRNR038927"/>
    </source>
</evidence>
<dbReference type="InterPro" id="IPR029062">
    <property type="entry name" value="Class_I_gatase-like"/>
</dbReference>
<dbReference type="InterPro" id="IPR010582">
    <property type="entry name" value="Catalase_immune_responsive"/>
</dbReference>
<feature type="domain" description="Catalase core" evidence="14">
    <location>
        <begin position="57"/>
        <end position="444"/>
    </location>
</feature>
<keyword evidence="6 10" id="KW-0479">Metal-binding</keyword>
<dbReference type="Pfam" id="PF06628">
    <property type="entry name" value="Catalase-rel"/>
    <property type="match status" value="1"/>
</dbReference>
<dbReference type="InterPro" id="IPR020835">
    <property type="entry name" value="Catalase_sf"/>
</dbReference>
<dbReference type="Pfam" id="PF00199">
    <property type="entry name" value="Catalase"/>
    <property type="match status" value="1"/>
</dbReference>
<dbReference type="InterPro" id="IPR024712">
    <property type="entry name" value="Catalase_clade2"/>
</dbReference>
<comment type="function">
    <text evidence="10">Occurs in almost all aerobically respiring organisms and serves to protect cells from the toxic effects of hydrogen peroxide.</text>
</comment>
<comment type="function">
    <text evidence="12">Catalyzes the degradation of hydrogen peroxide (H(2)O(2)) generated by peroxisomal oxidases to water and oxygen, thereby protecting cells from the toxic effects of hydrogen peroxide.</text>
</comment>
<dbReference type="InterPro" id="IPR043156">
    <property type="entry name" value="Catalase_clade2_helical"/>
</dbReference>
<evidence type="ECO:0000256" key="11">
    <source>
        <dbReference type="RuleBase" id="RU000498"/>
    </source>
</evidence>
<dbReference type="EMBL" id="JAQQWK010000012">
    <property type="protein sequence ID" value="KAK8022191.1"/>
    <property type="molecule type" value="Genomic_DNA"/>
</dbReference>
<keyword evidence="5 10" id="KW-0349">Heme</keyword>
<comment type="catalytic activity">
    <reaction evidence="10 11">
        <text>2 H2O2 = O2 + 2 H2O</text>
        <dbReference type="Rhea" id="RHEA:20309"/>
        <dbReference type="ChEBI" id="CHEBI:15377"/>
        <dbReference type="ChEBI" id="CHEBI:15379"/>
        <dbReference type="ChEBI" id="CHEBI:16240"/>
        <dbReference type="EC" id="1.11.1.6"/>
    </reaction>
</comment>
<evidence type="ECO:0000256" key="5">
    <source>
        <dbReference type="ARBA" id="ARBA00022617"/>
    </source>
</evidence>
<comment type="cofactor">
    <cofactor evidence="1 10">
        <name>heme</name>
        <dbReference type="ChEBI" id="CHEBI:30413"/>
    </cofactor>
</comment>
<dbReference type="PROSITE" id="PS51257">
    <property type="entry name" value="PROKAR_LIPOPROTEIN"/>
    <property type="match status" value="1"/>
</dbReference>
<evidence type="ECO:0000313" key="16">
    <source>
        <dbReference type="Proteomes" id="UP001444661"/>
    </source>
</evidence>
<dbReference type="PANTHER" id="PTHR42821">
    <property type="entry name" value="CATALASE"/>
    <property type="match status" value="1"/>
</dbReference>
<evidence type="ECO:0000256" key="6">
    <source>
        <dbReference type="ARBA" id="ARBA00022723"/>
    </source>
</evidence>
<comment type="caution">
    <text evidence="15">The sequence shown here is derived from an EMBL/GenBank/DDBJ whole genome shotgun (WGS) entry which is preliminary data.</text>
</comment>
<dbReference type="SUPFAM" id="SSF56634">
    <property type="entry name" value="Heme-dependent catalase-like"/>
    <property type="match status" value="1"/>
</dbReference>
<evidence type="ECO:0000256" key="2">
    <source>
        <dbReference type="ARBA" id="ARBA00005329"/>
    </source>
</evidence>
<comment type="similarity">
    <text evidence="2 10 11">Belongs to the catalase family.</text>
</comment>
<evidence type="ECO:0000256" key="12">
    <source>
        <dbReference type="RuleBase" id="RU004142"/>
    </source>
</evidence>
<dbReference type="Gene3D" id="1.20.1370.20">
    <property type="match status" value="1"/>
</dbReference>
<keyword evidence="4 10" id="KW-0575">Peroxidase</keyword>
<keyword evidence="7 10" id="KW-0560">Oxidoreductase</keyword>
<evidence type="ECO:0000256" key="4">
    <source>
        <dbReference type="ARBA" id="ARBA00022559"/>
    </source>
</evidence>
<dbReference type="PROSITE" id="PS00438">
    <property type="entry name" value="CATALASE_2"/>
    <property type="match status" value="1"/>
</dbReference>
<gene>
    <name evidence="15" type="ORF">PG993_012958</name>
</gene>
<dbReference type="PIRSF" id="PIRSF038927">
    <property type="entry name" value="Catalase_clade2"/>
    <property type="match status" value="1"/>
</dbReference>
<evidence type="ECO:0000256" key="3">
    <source>
        <dbReference type="ARBA" id="ARBA00012314"/>
    </source>
</evidence>
<dbReference type="PRINTS" id="PR00067">
    <property type="entry name" value="CATALASE"/>
</dbReference>
<evidence type="ECO:0000256" key="7">
    <source>
        <dbReference type="ARBA" id="ARBA00023002"/>
    </source>
</evidence>
<organism evidence="15 16">
    <name type="scientific">Apiospora rasikravindrae</name>
    <dbReference type="NCBI Taxonomy" id="990691"/>
    <lineage>
        <taxon>Eukaryota</taxon>
        <taxon>Fungi</taxon>
        <taxon>Dikarya</taxon>
        <taxon>Ascomycota</taxon>
        <taxon>Pezizomycotina</taxon>
        <taxon>Sordariomycetes</taxon>
        <taxon>Xylariomycetidae</taxon>
        <taxon>Amphisphaeriales</taxon>
        <taxon>Apiosporaceae</taxon>
        <taxon>Apiospora</taxon>
    </lineage>
</organism>
<evidence type="ECO:0000259" key="14">
    <source>
        <dbReference type="SMART" id="SM01060"/>
    </source>
</evidence>
<dbReference type="Pfam" id="PF18011">
    <property type="entry name" value="Catalase_C"/>
    <property type="match status" value="1"/>
</dbReference>
<dbReference type="SMART" id="SM01060">
    <property type="entry name" value="Catalase"/>
    <property type="match status" value="1"/>
</dbReference>
<dbReference type="EC" id="1.11.1.6" evidence="3 10"/>
<dbReference type="InterPro" id="IPR002226">
    <property type="entry name" value="Catalase_haem_BS"/>
</dbReference>
<dbReference type="InterPro" id="IPR011614">
    <property type="entry name" value="Catalase_core"/>
</dbReference>
<evidence type="ECO:0000256" key="1">
    <source>
        <dbReference type="ARBA" id="ARBA00001971"/>
    </source>
</evidence>
<feature type="chain" id="PRO_5046893703" description="Catalase" evidence="13">
    <location>
        <begin position="23"/>
        <end position="722"/>
    </location>
</feature>
<evidence type="ECO:0000256" key="13">
    <source>
        <dbReference type="SAM" id="SignalP"/>
    </source>
</evidence>
<dbReference type="PROSITE" id="PS51402">
    <property type="entry name" value="CATALASE_3"/>
    <property type="match status" value="1"/>
</dbReference>
<evidence type="ECO:0000256" key="8">
    <source>
        <dbReference type="ARBA" id="ARBA00023004"/>
    </source>
</evidence>
<evidence type="ECO:0000313" key="15">
    <source>
        <dbReference type="EMBL" id="KAK8022191.1"/>
    </source>
</evidence>
<reference evidence="15 16" key="1">
    <citation type="submission" date="2023-01" db="EMBL/GenBank/DDBJ databases">
        <title>Analysis of 21 Apiospora genomes using comparative genomics revels a genus with tremendous synthesis potential of carbohydrate active enzymes and secondary metabolites.</title>
        <authorList>
            <person name="Sorensen T."/>
        </authorList>
    </citation>
    <scope>NUCLEOTIDE SEQUENCE [LARGE SCALE GENOMIC DNA]</scope>
    <source>
        <strain evidence="15 16">CBS 33761</strain>
    </source>
</reference>
<protein>
    <recommendedName>
        <fullName evidence="3 10">Catalase</fullName>
        <ecNumber evidence="3 10">1.11.1.6</ecNumber>
    </recommendedName>
</protein>
<dbReference type="InterPro" id="IPR018028">
    <property type="entry name" value="Catalase"/>
</dbReference>
<dbReference type="PANTHER" id="PTHR42821:SF3">
    <property type="entry name" value="CATALASE B"/>
    <property type="match status" value="1"/>
</dbReference>
<feature type="signal peptide" evidence="13">
    <location>
        <begin position="1"/>
        <end position="22"/>
    </location>
</feature>
<dbReference type="Proteomes" id="UP001444661">
    <property type="component" value="Unassembled WGS sequence"/>
</dbReference>
<keyword evidence="16" id="KW-1185">Reference proteome</keyword>
<dbReference type="CDD" id="cd03132">
    <property type="entry name" value="GATase1_catalase"/>
    <property type="match status" value="1"/>
</dbReference>
<name>A0ABR1RXT4_9PEZI</name>
<dbReference type="Gene3D" id="3.40.50.880">
    <property type="match status" value="1"/>
</dbReference>
<keyword evidence="8 10" id="KW-0408">Iron</keyword>
<accession>A0ABR1RXT4</accession>
<dbReference type="Gene3D" id="2.40.180.10">
    <property type="entry name" value="Catalase core domain"/>
    <property type="match status" value="1"/>
</dbReference>
<evidence type="ECO:0000256" key="9">
    <source>
        <dbReference type="ARBA" id="ARBA00023324"/>
    </source>
</evidence>